<protein>
    <recommendedName>
        <fullName evidence="3">DUF1450 domain-containing protein</fullName>
    </recommendedName>
</protein>
<evidence type="ECO:0000313" key="2">
    <source>
        <dbReference type="Proteomes" id="UP001057868"/>
    </source>
</evidence>
<dbReference type="RefSeq" id="WP_261854434.1">
    <property type="nucleotide sequence ID" value="NZ_BQXY01000013.1"/>
</dbReference>
<evidence type="ECO:0008006" key="3">
    <source>
        <dbReference type="Google" id="ProtNLM"/>
    </source>
</evidence>
<accession>A0A9W5Y6E0</accession>
<reference evidence="1" key="1">
    <citation type="journal article" date="2023" name="Int. J. Syst. Evol. Microbiol.">
        <title>&lt;i&gt;Clostridium folliculivorans&lt;/i&gt; sp. nov., isolated from soil samples of an organic paddy in Japan.</title>
        <authorList>
            <person name="Tazawa J."/>
            <person name="Kobayashi H."/>
            <person name="Tanizawa Y."/>
            <person name="Uchino A."/>
            <person name="Tanaka F."/>
            <person name="Urashima Y."/>
            <person name="Miura S."/>
            <person name="Sakamoto M."/>
            <person name="Ohkuma M."/>
            <person name="Tohno M."/>
        </authorList>
    </citation>
    <scope>NUCLEOTIDE SEQUENCE</scope>
    <source>
        <strain evidence="1">D1-1</strain>
    </source>
</reference>
<sequence length="71" mass="7835">MIQIKLCEHNSSTTDEIINKLKGNFSDVSIVRESCLGQCGACADSSFVLINNEVVKYSDAEDLINKIKDLL</sequence>
<dbReference type="EMBL" id="BQXY01000013">
    <property type="protein sequence ID" value="GKU27576.1"/>
    <property type="molecule type" value="Genomic_DNA"/>
</dbReference>
<organism evidence="1 2">
    <name type="scientific">Clostridium folliculivorans</name>
    <dbReference type="NCBI Taxonomy" id="2886038"/>
    <lineage>
        <taxon>Bacteria</taxon>
        <taxon>Bacillati</taxon>
        <taxon>Bacillota</taxon>
        <taxon>Clostridia</taxon>
        <taxon>Eubacteriales</taxon>
        <taxon>Clostridiaceae</taxon>
        <taxon>Clostridium</taxon>
    </lineage>
</organism>
<name>A0A9W5Y6E0_9CLOT</name>
<comment type="caution">
    <text evidence="1">The sequence shown here is derived from an EMBL/GenBank/DDBJ whole genome shotgun (WGS) entry which is preliminary data.</text>
</comment>
<evidence type="ECO:0000313" key="1">
    <source>
        <dbReference type="EMBL" id="GKU27576.1"/>
    </source>
</evidence>
<gene>
    <name evidence="1" type="ORF">CFOLD11_44030</name>
</gene>
<keyword evidence="2" id="KW-1185">Reference proteome</keyword>
<proteinExistence type="predicted"/>
<dbReference type="Pfam" id="PF07293">
    <property type="entry name" value="DUF1450"/>
    <property type="match status" value="1"/>
</dbReference>
<dbReference type="AlphaFoldDB" id="A0A9W5Y6E0"/>
<dbReference type="InterPro" id="IPR009910">
    <property type="entry name" value="DUF1450"/>
</dbReference>
<dbReference type="Proteomes" id="UP001057868">
    <property type="component" value="Unassembled WGS sequence"/>
</dbReference>